<organism evidence="7 8">
    <name type="scientific">Ramlibacter albus</name>
    <dbReference type="NCBI Taxonomy" id="2079448"/>
    <lineage>
        <taxon>Bacteria</taxon>
        <taxon>Pseudomonadati</taxon>
        <taxon>Pseudomonadota</taxon>
        <taxon>Betaproteobacteria</taxon>
        <taxon>Burkholderiales</taxon>
        <taxon>Comamonadaceae</taxon>
        <taxon>Ramlibacter</taxon>
    </lineage>
</organism>
<comment type="caution">
    <text evidence="7">The sequence shown here is derived from an EMBL/GenBank/DDBJ whole genome shotgun (WGS) entry which is preliminary data.</text>
</comment>
<keyword evidence="4" id="KW-1133">Transmembrane helix</keyword>
<keyword evidence="1" id="KW-0677">Repeat</keyword>
<dbReference type="InterPro" id="IPR056413">
    <property type="entry name" value="TPR_CcmH_CycH"/>
</dbReference>
<dbReference type="Gene3D" id="1.25.40.10">
    <property type="entry name" value="Tetratricopeptide repeat domain"/>
    <property type="match status" value="1"/>
</dbReference>
<dbReference type="PANTHER" id="PTHR47870">
    <property type="entry name" value="CYTOCHROME C-TYPE BIOGENESIS PROTEIN CCMH"/>
    <property type="match status" value="1"/>
</dbReference>
<name>A0A923S1N0_9BURK</name>
<sequence length="345" mass="35668">MTAFLLTAAALALATMFLTLRPLVFARGFARPTKTLLGGALAIPVAASLMYLGLGNPSALGEHAAQDPQQAEVEKMVADFAAKMAANPGDAKGWALLARSYKVMGRAADAAQAYEKAMPAIKDDAGELANYADSAGSVAGGNLQGKPAQLIEQALKVDPNHPMALWLSGTVSLQRKDYDRAVATWEKLQKLLPADGDDAREIRGALADARARAGKPALPVEAPVQTAAAAAPSGSSVSGTVELAASVKANARPDDIVMIIARPIGTRMPVAVMRARVAELPLKFTLDDSLAMSPQARISGVAEVEVEARVSKTGQAKAEAGDLVSAVQTVKVGASGLKVAVDTVR</sequence>
<evidence type="ECO:0000259" key="5">
    <source>
        <dbReference type="Pfam" id="PF23892"/>
    </source>
</evidence>
<evidence type="ECO:0000313" key="7">
    <source>
        <dbReference type="EMBL" id="MBC5764465.1"/>
    </source>
</evidence>
<gene>
    <name evidence="7" type="ORF">H8R02_08390</name>
</gene>
<dbReference type="InterPro" id="IPR051263">
    <property type="entry name" value="C-type_cytochrome_biogenesis"/>
</dbReference>
<dbReference type="PANTHER" id="PTHR47870:SF1">
    <property type="entry name" value="CYTOCHROME C-TYPE BIOGENESIS PROTEIN CCMH"/>
    <property type="match status" value="1"/>
</dbReference>
<feature type="domain" description="Cytochrome c-type biogenesis protein H TPR" evidence="6">
    <location>
        <begin position="63"/>
        <end position="196"/>
    </location>
</feature>
<evidence type="ECO:0000256" key="1">
    <source>
        <dbReference type="ARBA" id="ARBA00022737"/>
    </source>
</evidence>
<dbReference type="GO" id="GO:0017004">
    <property type="term" value="P:cytochrome complex assembly"/>
    <property type="evidence" value="ECO:0007669"/>
    <property type="project" value="UniProtKB-KW"/>
</dbReference>
<dbReference type="SUPFAM" id="SSF48452">
    <property type="entry name" value="TPR-like"/>
    <property type="match status" value="1"/>
</dbReference>
<keyword evidence="8" id="KW-1185">Reference proteome</keyword>
<dbReference type="InterPro" id="IPR019734">
    <property type="entry name" value="TPR_rpt"/>
</dbReference>
<evidence type="ECO:0000256" key="4">
    <source>
        <dbReference type="SAM" id="Phobius"/>
    </source>
</evidence>
<proteinExistence type="predicted"/>
<dbReference type="RefSeq" id="WP_187080935.1">
    <property type="nucleotide sequence ID" value="NZ_JACORU010000002.1"/>
</dbReference>
<evidence type="ECO:0000256" key="2">
    <source>
        <dbReference type="ARBA" id="ARBA00022748"/>
    </source>
</evidence>
<accession>A0A923S1N0</accession>
<protein>
    <submittedName>
        <fullName evidence="7">C-type cytochrome biogenesis protein CcmI</fullName>
    </submittedName>
</protein>
<evidence type="ECO:0000259" key="6">
    <source>
        <dbReference type="Pfam" id="PF23914"/>
    </source>
</evidence>
<keyword evidence="4" id="KW-0812">Transmembrane</keyword>
<keyword evidence="2" id="KW-0201">Cytochrome c-type biogenesis</keyword>
<dbReference type="Pfam" id="PF23914">
    <property type="entry name" value="TPR_CcmH_CycH"/>
    <property type="match status" value="1"/>
</dbReference>
<dbReference type="Pfam" id="PF23892">
    <property type="entry name" value="Ig_CycH"/>
    <property type="match status" value="1"/>
</dbReference>
<keyword evidence="4" id="KW-0472">Membrane</keyword>
<keyword evidence="3" id="KW-0802">TPR repeat</keyword>
<evidence type="ECO:0000256" key="3">
    <source>
        <dbReference type="ARBA" id="ARBA00022803"/>
    </source>
</evidence>
<dbReference type="Proteomes" id="UP000596827">
    <property type="component" value="Unassembled WGS sequence"/>
</dbReference>
<feature type="transmembrane region" description="Helical" evidence="4">
    <location>
        <begin position="36"/>
        <end position="54"/>
    </location>
</feature>
<evidence type="ECO:0000313" key="8">
    <source>
        <dbReference type="Proteomes" id="UP000596827"/>
    </source>
</evidence>
<dbReference type="InterPro" id="IPR011990">
    <property type="entry name" value="TPR-like_helical_dom_sf"/>
</dbReference>
<feature type="domain" description="Cytochrome c-type biogenesis protein H Ig-like" evidence="5">
    <location>
        <begin position="239"/>
        <end position="341"/>
    </location>
</feature>
<reference evidence="7" key="1">
    <citation type="submission" date="2020-08" db="EMBL/GenBank/DDBJ databases">
        <title>Ramlibacter sp. GTP1 16S ribosomal RNA gene genome sequencing and assembly.</title>
        <authorList>
            <person name="Kang M."/>
        </authorList>
    </citation>
    <scope>NUCLEOTIDE SEQUENCE</scope>
    <source>
        <strain evidence="7">GTP1</strain>
    </source>
</reference>
<dbReference type="AlphaFoldDB" id="A0A923S1N0"/>
<dbReference type="EMBL" id="JACORU010000002">
    <property type="protein sequence ID" value="MBC5764465.1"/>
    <property type="molecule type" value="Genomic_DNA"/>
</dbReference>
<dbReference type="InterPro" id="IPR056412">
    <property type="entry name" value="Ig_CycH"/>
</dbReference>
<dbReference type="SMART" id="SM00028">
    <property type="entry name" value="TPR"/>
    <property type="match status" value="2"/>
</dbReference>